<name>A0A6A6GII1_9PEZI</name>
<dbReference type="Pfam" id="PF00069">
    <property type="entry name" value="Pkinase"/>
    <property type="match status" value="1"/>
</dbReference>
<dbReference type="AlphaFoldDB" id="A0A6A6GII1"/>
<dbReference type="PROSITE" id="PS50006">
    <property type="entry name" value="FHA_DOMAIN"/>
    <property type="match status" value="1"/>
</dbReference>
<dbReference type="GO" id="GO:0005524">
    <property type="term" value="F:ATP binding"/>
    <property type="evidence" value="ECO:0007669"/>
    <property type="project" value="UniProtKB-KW"/>
</dbReference>
<dbReference type="InterPro" id="IPR011009">
    <property type="entry name" value="Kinase-like_dom_sf"/>
</dbReference>
<dbReference type="SUPFAM" id="SSF56112">
    <property type="entry name" value="Protein kinase-like (PK-like)"/>
    <property type="match status" value="1"/>
</dbReference>
<keyword evidence="4 9" id="KW-0418">Kinase</keyword>
<dbReference type="PANTHER" id="PTHR44329">
    <property type="entry name" value="SERINE/THREONINE-PROTEIN KINASE TNNI3K-RELATED"/>
    <property type="match status" value="1"/>
</dbReference>
<dbReference type="InterPro" id="IPR051681">
    <property type="entry name" value="Ser/Thr_Kinases-Pseudokinases"/>
</dbReference>
<evidence type="ECO:0000313" key="10">
    <source>
        <dbReference type="Proteomes" id="UP000799538"/>
    </source>
</evidence>
<evidence type="ECO:0000256" key="4">
    <source>
        <dbReference type="ARBA" id="ARBA00022777"/>
    </source>
</evidence>
<evidence type="ECO:0000256" key="3">
    <source>
        <dbReference type="ARBA" id="ARBA00022741"/>
    </source>
</evidence>
<sequence length="486" mass="54134">MAHRRTILQIVSGSEDAHNALWLNQTHEQRDGMIQLSFESFAEDGIFQIGNSLASDIAVAGEDGDVTDHHIQISIHPSTGMLLLREESIAGSCVSPLGGQDRGEERLKFRHAFIPILQPLTITFGNKDRLQFHLLPTQFRAGADAWDEPFRELYLPAHGLDPTTTSYQGSNCRSAIPLHTAHHEFVILQVIGQASTGTTRLCMRMADGCLFVIKAQTDEYEMIAHRNMWHPNIVDLIEEIVPGEDSFSIIEYAPHRSLDGLLKEQAGVPLSRDVLFTIASQILSALSYMHERDWIYHNACPSNTLIFSYSPPLVKLCDFQNTVDISDGIPPDRGGSPVGYTAPERIDNPTSKVDIYSVGVIILNMLGHWPWMDTDPAQEIAAGRDPTQLNMPVLDATELNEYGDAGFVRLLEAMLEHDPNLRPDADQCLEALAELDKHLKSPQRMRSWIRRVDASIATILQPKSVPEPVRGRPGSRRTRQATSESS</sequence>
<dbReference type="EMBL" id="ML992504">
    <property type="protein sequence ID" value="KAF2225263.1"/>
    <property type="molecule type" value="Genomic_DNA"/>
</dbReference>
<evidence type="ECO:0000256" key="1">
    <source>
        <dbReference type="ARBA" id="ARBA00005575"/>
    </source>
</evidence>
<dbReference type="InterPro" id="IPR000719">
    <property type="entry name" value="Prot_kinase_dom"/>
</dbReference>
<reference evidence="10" key="1">
    <citation type="journal article" date="2020" name="Stud. Mycol.">
        <title>101 Dothideomycetes genomes: A test case for predicting lifestyles and emergence of pathogens.</title>
        <authorList>
            <person name="Haridas S."/>
            <person name="Albert R."/>
            <person name="Binder M."/>
            <person name="Bloem J."/>
            <person name="LaButti K."/>
            <person name="Salamov A."/>
            <person name="Andreopoulos B."/>
            <person name="Baker S."/>
            <person name="Barry K."/>
            <person name="Bills G."/>
            <person name="Bluhm B."/>
            <person name="Cannon C."/>
            <person name="Castanera R."/>
            <person name="Culley D."/>
            <person name="Daum C."/>
            <person name="Ezra D."/>
            <person name="Gonzalez J."/>
            <person name="Henrissat B."/>
            <person name="Kuo A."/>
            <person name="Liang C."/>
            <person name="Lipzen A."/>
            <person name="Lutzoni F."/>
            <person name="Magnuson J."/>
            <person name="Mondo S."/>
            <person name="Nolan M."/>
            <person name="Ohm R."/>
            <person name="Pangilinan J."/>
            <person name="Park H.-J."/>
            <person name="Ramirez L."/>
            <person name="Alfaro M."/>
            <person name="Sun H."/>
            <person name="Tritt A."/>
            <person name="Yoshinaga Y."/>
            <person name="Zwiers L.-H."/>
            <person name="Turgeon B."/>
            <person name="Goodwin S."/>
            <person name="Spatafora J."/>
            <person name="Crous P."/>
            <person name="Grigoriev I."/>
        </authorList>
    </citation>
    <scope>NUCLEOTIDE SEQUENCE [LARGE SCALE GENOMIC DNA]</scope>
    <source>
        <strain evidence="10">CECT 20119</strain>
    </source>
</reference>
<dbReference type="PANTHER" id="PTHR44329:SF288">
    <property type="entry name" value="MITOGEN-ACTIVATED PROTEIN KINASE KINASE KINASE 20"/>
    <property type="match status" value="1"/>
</dbReference>
<evidence type="ECO:0000259" key="7">
    <source>
        <dbReference type="PROSITE" id="PS50006"/>
    </source>
</evidence>
<dbReference type="Gene3D" id="1.10.510.10">
    <property type="entry name" value="Transferase(Phosphotransferase) domain 1"/>
    <property type="match status" value="1"/>
</dbReference>
<accession>A0A6A6GII1</accession>
<feature type="domain" description="FHA" evidence="7">
    <location>
        <begin position="47"/>
        <end position="95"/>
    </location>
</feature>
<evidence type="ECO:0000259" key="8">
    <source>
        <dbReference type="PROSITE" id="PS50011"/>
    </source>
</evidence>
<proteinExistence type="inferred from homology"/>
<feature type="region of interest" description="Disordered" evidence="6">
    <location>
        <begin position="463"/>
        <end position="486"/>
    </location>
</feature>
<dbReference type="InterPro" id="IPR000253">
    <property type="entry name" value="FHA_dom"/>
</dbReference>
<evidence type="ECO:0000256" key="5">
    <source>
        <dbReference type="ARBA" id="ARBA00022840"/>
    </source>
</evidence>
<dbReference type="CDD" id="cd00180">
    <property type="entry name" value="PKc"/>
    <property type="match status" value="1"/>
</dbReference>
<dbReference type="PROSITE" id="PS50011">
    <property type="entry name" value="PROTEIN_KINASE_DOM"/>
    <property type="match status" value="1"/>
</dbReference>
<dbReference type="GO" id="GO:0004674">
    <property type="term" value="F:protein serine/threonine kinase activity"/>
    <property type="evidence" value="ECO:0007669"/>
    <property type="project" value="TreeGrafter"/>
</dbReference>
<protein>
    <submittedName>
        <fullName evidence="9">Kinase-like domain-containing protein</fullName>
    </submittedName>
</protein>
<keyword evidence="3" id="KW-0547">Nucleotide-binding</keyword>
<gene>
    <name evidence="9" type="ORF">BDZ85DRAFT_90953</name>
</gene>
<evidence type="ECO:0000256" key="2">
    <source>
        <dbReference type="ARBA" id="ARBA00022679"/>
    </source>
</evidence>
<keyword evidence="5" id="KW-0067">ATP-binding</keyword>
<evidence type="ECO:0000256" key="6">
    <source>
        <dbReference type="SAM" id="MobiDB-lite"/>
    </source>
</evidence>
<evidence type="ECO:0000313" key="9">
    <source>
        <dbReference type="EMBL" id="KAF2225263.1"/>
    </source>
</evidence>
<keyword evidence="10" id="KW-1185">Reference proteome</keyword>
<comment type="similarity">
    <text evidence="1">Belongs to the protein kinase superfamily. CAMK Ser/Thr protein kinase family. CHEK2 subfamily.</text>
</comment>
<keyword evidence="2" id="KW-0808">Transferase</keyword>
<dbReference type="Proteomes" id="UP000799538">
    <property type="component" value="Unassembled WGS sequence"/>
</dbReference>
<feature type="domain" description="Protein kinase" evidence="8">
    <location>
        <begin position="185"/>
        <end position="439"/>
    </location>
</feature>
<organism evidence="9 10">
    <name type="scientific">Elsinoe ampelina</name>
    <dbReference type="NCBI Taxonomy" id="302913"/>
    <lineage>
        <taxon>Eukaryota</taxon>
        <taxon>Fungi</taxon>
        <taxon>Dikarya</taxon>
        <taxon>Ascomycota</taxon>
        <taxon>Pezizomycotina</taxon>
        <taxon>Dothideomycetes</taxon>
        <taxon>Dothideomycetidae</taxon>
        <taxon>Myriangiales</taxon>
        <taxon>Elsinoaceae</taxon>
        <taxon>Elsinoe</taxon>
    </lineage>
</organism>
<dbReference type="OrthoDB" id="4062651at2759"/>